<dbReference type="PROSITE" id="PS51746">
    <property type="entry name" value="PPM_2"/>
    <property type="match status" value="1"/>
</dbReference>
<dbReference type="SMART" id="SM00331">
    <property type="entry name" value="PP2C_SIG"/>
    <property type="match status" value="1"/>
</dbReference>
<dbReference type="AlphaFoldDB" id="A0A542ZPA4"/>
<evidence type="ECO:0000256" key="4">
    <source>
        <dbReference type="ARBA" id="ARBA00022801"/>
    </source>
</evidence>
<keyword evidence="3" id="KW-0479">Metal-binding</keyword>
<dbReference type="CDD" id="cd00143">
    <property type="entry name" value="PP2Cc"/>
    <property type="match status" value="1"/>
</dbReference>
<keyword evidence="16" id="KW-1185">Reference proteome</keyword>
<evidence type="ECO:0000256" key="9">
    <source>
        <dbReference type="ARBA" id="ARBA00071184"/>
    </source>
</evidence>
<organism evidence="15 16">
    <name type="scientific">Rarobacter faecitabidus</name>
    <dbReference type="NCBI Taxonomy" id="13243"/>
    <lineage>
        <taxon>Bacteria</taxon>
        <taxon>Bacillati</taxon>
        <taxon>Actinomycetota</taxon>
        <taxon>Actinomycetes</taxon>
        <taxon>Micrococcales</taxon>
        <taxon>Rarobacteraceae</taxon>
        <taxon>Rarobacter</taxon>
    </lineage>
</organism>
<dbReference type="EMBL" id="VFOS01000002">
    <property type="protein sequence ID" value="TQL62182.1"/>
    <property type="molecule type" value="Genomic_DNA"/>
</dbReference>
<keyword evidence="13" id="KW-1133">Transmembrane helix</keyword>
<evidence type="ECO:0000256" key="13">
    <source>
        <dbReference type="SAM" id="Phobius"/>
    </source>
</evidence>
<evidence type="ECO:0000256" key="11">
    <source>
        <dbReference type="ARBA" id="ARBA00079123"/>
    </source>
</evidence>
<dbReference type="InterPro" id="IPR036457">
    <property type="entry name" value="PPM-type-like_dom_sf"/>
</dbReference>
<evidence type="ECO:0000256" key="7">
    <source>
        <dbReference type="ARBA" id="ARBA00047761"/>
    </source>
</evidence>
<dbReference type="GO" id="GO:0004722">
    <property type="term" value="F:protein serine/threonine phosphatase activity"/>
    <property type="evidence" value="ECO:0007669"/>
    <property type="project" value="UniProtKB-EC"/>
</dbReference>
<keyword evidence="13" id="KW-0472">Membrane</keyword>
<dbReference type="EC" id="3.1.3.16" evidence="2"/>
<evidence type="ECO:0000259" key="14">
    <source>
        <dbReference type="PROSITE" id="PS51746"/>
    </source>
</evidence>
<comment type="caution">
    <text evidence="15">The sequence shown here is derived from an EMBL/GenBank/DDBJ whole genome shotgun (WGS) entry which is preliminary data.</text>
</comment>
<protein>
    <recommendedName>
        <fullName evidence="9">Serine/threonine protein phosphatase PstP</fullName>
        <ecNumber evidence="2">3.1.3.16</ecNumber>
    </recommendedName>
    <alternativeName>
        <fullName evidence="11">Mycobacterial Ser/Thr phosphatase</fullName>
    </alternativeName>
    <alternativeName>
        <fullName evidence="10">PP2C-family Ser/Thr phosphatase</fullName>
    </alternativeName>
</protein>
<gene>
    <name evidence="15" type="ORF">FB461_1821</name>
</gene>
<dbReference type="Pfam" id="PF00481">
    <property type="entry name" value="PP2C"/>
    <property type="match status" value="1"/>
</dbReference>
<comment type="catalytic activity">
    <reaction evidence="7">
        <text>O-phospho-L-seryl-[protein] + H2O = L-seryl-[protein] + phosphate</text>
        <dbReference type="Rhea" id="RHEA:20629"/>
        <dbReference type="Rhea" id="RHEA-COMP:9863"/>
        <dbReference type="Rhea" id="RHEA-COMP:11604"/>
        <dbReference type="ChEBI" id="CHEBI:15377"/>
        <dbReference type="ChEBI" id="CHEBI:29999"/>
        <dbReference type="ChEBI" id="CHEBI:43474"/>
        <dbReference type="ChEBI" id="CHEBI:83421"/>
        <dbReference type="EC" id="3.1.3.16"/>
    </reaction>
</comment>
<evidence type="ECO:0000256" key="8">
    <source>
        <dbReference type="ARBA" id="ARBA00048336"/>
    </source>
</evidence>
<feature type="region of interest" description="Disordered" evidence="12">
    <location>
        <begin position="398"/>
        <end position="447"/>
    </location>
</feature>
<sequence length="447" mass="47217">MSIALRYAAISDVGLVRANNQDSAYAGPHLLAVADGMGGHAGGDTASSLAIAKLAPLDDEALGSGDIVKRLKDTIEEARLELVAYARSHPKVAGMGTTITTLLRSGNKIAMAHMGDSRAYLLHKDEFTQVTVDHTFVQHLVDTGRITPEEAENHPQRSVVMRVLGDFEVELTPDVSMREAHVGDRWLLCSDGLSGYVAHDTIKRTLEEYEDPAQCAEKLVQLALRAGGPDNITAIVADVIDLDEHPDGAVEQPNVQVVGAAAVSRDDVTSAQDGPAARAASLAASVASQEESEPAVDQPSAVDLRDVRRRRWLPWTIVAVVLALIAGAAGFGYRWTQQQYFIGVQGTTVTLFRGIPQSLGPFDLATAIEVTGVDVATLPEPTRSSVAAGQITASSREELAQRWQEVTAETVAAPSAQPPAEVTTPTDESSTPAESAPAPNGTDAGGQ</sequence>
<evidence type="ECO:0000256" key="6">
    <source>
        <dbReference type="ARBA" id="ARBA00023211"/>
    </source>
</evidence>
<dbReference type="OrthoDB" id="9801841at2"/>
<dbReference type="Gene3D" id="3.60.40.10">
    <property type="entry name" value="PPM-type phosphatase domain"/>
    <property type="match status" value="1"/>
</dbReference>
<evidence type="ECO:0000256" key="12">
    <source>
        <dbReference type="SAM" id="MobiDB-lite"/>
    </source>
</evidence>
<dbReference type="PANTHER" id="PTHR47992">
    <property type="entry name" value="PROTEIN PHOSPHATASE"/>
    <property type="match status" value="1"/>
</dbReference>
<dbReference type="NCBIfam" id="NF033484">
    <property type="entry name" value="Stp1_PP2C_phos"/>
    <property type="match status" value="1"/>
</dbReference>
<keyword evidence="5" id="KW-0904">Protein phosphatase</keyword>
<accession>A0A542ZPA4</accession>
<comment type="cofactor">
    <cofactor evidence="1">
        <name>Mn(2+)</name>
        <dbReference type="ChEBI" id="CHEBI:29035"/>
    </cofactor>
</comment>
<comment type="catalytic activity">
    <reaction evidence="8">
        <text>O-phospho-L-threonyl-[protein] + H2O = L-threonyl-[protein] + phosphate</text>
        <dbReference type="Rhea" id="RHEA:47004"/>
        <dbReference type="Rhea" id="RHEA-COMP:11060"/>
        <dbReference type="Rhea" id="RHEA-COMP:11605"/>
        <dbReference type="ChEBI" id="CHEBI:15377"/>
        <dbReference type="ChEBI" id="CHEBI:30013"/>
        <dbReference type="ChEBI" id="CHEBI:43474"/>
        <dbReference type="ChEBI" id="CHEBI:61977"/>
        <dbReference type="EC" id="3.1.3.16"/>
    </reaction>
</comment>
<keyword evidence="6" id="KW-0464">Manganese</keyword>
<dbReference type="GO" id="GO:0046872">
    <property type="term" value="F:metal ion binding"/>
    <property type="evidence" value="ECO:0007669"/>
    <property type="project" value="UniProtKB-KW"/>
</dbReference>
<evidence type="ECO:0000256" key="10">
    <source>
        <dbReference type="ARBA" id="ARBA00077741"/>
    </source>
</evidence>
<evidence type="ECO:0000256" key="1">
    <source>
        <dbReference type="ARBA" id="ARBA00001936"/>
    </source>
</evidence>
<dbReference type="SUPFAM" id="SSF81606">
    <property type="entry name" value="PP2C-like"/>
    <property type="match status" value="1"/>
</dbReference>
<keyword evidence="4" id="KW-0378">Hydrolase</keyword>
<dbReference type="RefSeq" id="WP_142121263.1">
    <property type="nucleotide sequence ID" value="NZ_BAAASV010000002.1"/>
</dbReference>
<keyword evidence="13" id="KW-0812">Transmembrane</keyword>
<evidence type="ECO:0000313" key="15">
    <source>
        <dbReference type="EMBL" id="TQL62182.1"/>
    </source>
</evidence>
<feature type="domain" description="PPM-type phosphatase" evidence="14">
    <location>
        <begin position="6"/>
        <end position="239"/>
    </location>
</feature>
<evidence type="ECO:0000313" key="16">
    <source>
        <dbReference type="Proteomes" id="UP000315389"/>
    </source>
</evidence>
<evidence type="ECO:0000256" key="2">
    <source>
        <dbReference type="ARBA" id="ARBA00013081"/>
    </source>
</evidence>
<feature type="compositionally biased region" description="Polar residues" evidence="12">
    <location>
        <begin position="423"/>
        <end position="433"/>
    </location>
</feature>
<name>A0A542ZPA4_RARFA</name>
<dbReference type="SMART" id="SM00332">
    <property type="entry name" value="PP2Cc"/>
    <property type="match status" value="1"/>
</dbReference>
<proteinExistence type="predicted"/>
<dbReference type="InterPro" id="IPR015655">
    <property type="entry name" value="PP2C"/>
</dbReference>
<dbReference type="InterPro" id="IPR001932">
    <property type="entry name" value="PPM-type_phosphatase-like_dom"/>
</dbReference>
<feature type="transmembrane region" description="Helical" evidence="13">
    <location>
        <begin position="312"/>
        <end position="333"/>
    </location>
</feature>
<evidence type="ECO:0000256" key="3">
    <source>
        <dbReference type="ARBA" id="ARBA00022723"/>
    </source>
</evidence>
<reference evidence="15 16" key="1">
    <citation type="submission" date="2019-06" db="EMBL/GenBank/DDBJ databases">
        <title>Sequencing the genomes of 1000 actinobacteria strains.</title>
        <authorList>
            <person name="Klenk H.-P."/>
        </authorList>
    </citation>
    <scope>NUCLEOTIDE SEQUENCE [LARGE SCALE GENOMIC DNA]</scope>
    <source>
        <strain evidence="15 16">DSM 4813</strain>
    </source>
</reference>
<dbReference type="FunFam" id="3.60.40.10:FF:000002">
    <property type="entry name" value="Serine/threonine phosphatase stp"/>
    <property type="match status" value="1"/>
</dbReference>
<dbReference type="Proteomes" id="UP000315389">
    <property type="component" value="Unassembled WGS sequence"/>
</dbReference>
<evidence type="ECO:0000256" key="5">
    <source>
        <dbReference type="ARBA" id="ARBA00022912"/>
    </source>
</evidence>